<keyword evidence="3" id="KW-1185">Reference proteome</keyword>
<dbReference type="Proteomes" id="UP000008181">
    <property type="component" value="Chromosome 5"/>
</dbReference>
<dbReference type="KEGG" id="ttt:THITE_2131445"/>
<reference evidence="2 3" key="1">
    <citation type="journal article" date="2011" name="Nat. Biotechnol.">
        <title>Comparative genomic analysis of the thermophilic biomass-degrading fungi Myceliophthora thermophila and Thielavia terrestris.</title>
        <authorList>
            <person name="Berka R.M."/>
            <person name="Grigoriev I.V."/>
            <person name="Otillar R."/>
            <person name="Salamov A."/>
            <person name="Grimwood J."/>
            <person name="Reid I."/>
            <person name="Ishmael N."/>
            <person name="John T."/>
            <person name="Darmond C."/>
            <person name="Moisan M.-C."/>
            <person name="Henrissat B."/>
            <person name="Coutinho P.M."/>
            <person name="Lombard V."/>
            <person name="Natvig D.O."/>
            <person name="Lindquist E."/>
            <person name="Schmutz J."/>
            <person name="Lucas S."/>
            <person name="Harris P."/>
            <person name="Powlowski J."/>
            <person name="Bellemare A."/>
            <person name="Taylor D."/>
            <person name="Butler G."/>
            <person name="de Vries R.P."/>
            <person name="Allijn I.E."/>
            <person name="van den Brink J."/>
            <person name="Ushinsky S."/>
            <person name="Storms R."/>
            <person name="Powell A.J."/>
            <person name="Paulsen I.T."/>
            <person name="Elbourne L.D.H."/>
            <person name="Baker S.E."/>
            <person name="Magnuson J."/>
            <person name="LaBoissiere S."/>
            <person name="Clutterbuck A.J."/>
            <person name="Martinez D."/>
            <person name="Wogulis M."/>
            <person name="de Leon A.L."/>
            <person name="Rey M.W."/>
            <person name="Tsang A."/>
        </authorList>
    </citation>
    <scope>NUCLEOTIDE SEQUENCE [LARGE SCALE GENOMIC DNA]</scope>
    <source>
        <strain evidence="3">ATCC 38088 / NRRL 8126</strain>
    </source>
</reference>
<sequence>MPEIYGLLLKERPGRQMRPNQTLTPPLRVQLKLDKTNEIWRHYYKDRVRARVKLQTYGKAPHFPKDKTEHLAGNRKVMGQNFQHHGETHQSVEFVFDDLAIKEPGYYELVVQLEREHSDKTWSPVPHKTFSGGIYVKKPKDGNKHLRQLLFFGLPISRLMDAGSAAGHRRGNFTPATEGPGAPKGTR</sequence>
<dbReference type="AlphaFoldDB" id="G2RD55"/>
<gene>
    <name evidence="2" type="ORF">THITE_2131445</name>
</gene>
<dbReference type="Gene3D" id="2.60.40.3960">
    <property type="entry name" value="Velvet domain"/>
    <property type="match status" value="1"/>
</dbReference>
<dbReference type="RefSeq" id="XP_003656226.1">
    <property type="nucleotide sequence ID" value="XM_003656178.1"/>
</dbReference>
<feature type="region of interest" description="Disordered" evidence="1">
    <location>
        <begin position="165"/>
        <end position="187"/>
    </location>
</feature>
<evidence type="ECO:0008006" key="4">
    <source>
        <dbReference type="Google" id="ProtNLM"/>
    </source>
</evidence>
<dbReference type="InterPro" id="IPR038491">
    <property type="entry name" value="Velvet_dom_sf"/>
</dbReference>
<dbReference type="GeneID" id="11522734"/>
<dbReference type="EMBL" id="CP003013">
    <property type="protein sequence ID" value="AEO69890.1"/>
    <property type="molecule type" value="Genomic_DNA"/>
</dbReference>
<name>G2RD55_THETT</name>
<evidence type="ECO:0000313" key="3">
    <source>
        <dbReference type="Proteomes" id="UP000008181"/>
    </source>
</evidence>
<dbReference type="HOGENOM" id="CLU_1448677_0_0_1"/>
<proteinExistence type="predicted"/>
<evidence type="ECO:0000313" key="2">
    <source>
        <dbReference type="EMBL" id="AEO69890.1"/>
    </source>
</evidence>
<accession>G2RD55</accession>
<organism evidence="2 3">
    <name type="scientific">Thermothielavioides terrestris (strain ATCC 38088 / NRRL 8126)</name>
    <name type="common">Thielavia terrestris</name>
    <dbReference type="NCBI Taxonomy" id="578455"/>
    <lineage>
        <taxon>Eukaryota</taxon>
        <taxon>Fungi</taxon>
        <taxon>Dikarya</taxon>
        <taxon>Ascomycota</taxon>
        <taxon>Pezizomycotina</taxon>
        <taxon>Sordariomycetes</taxon>
        <taxon>Sordariomycetidae</taxon>
        <taxon>Sordariales</taxon>
        <taxon>Chaetomiaceae</taxon>
        <taxon>Thermothielavioides</taxon>
        <taxon>Thermothielavioides terrestris</taxon>
    </lineage>
</organism>
<evidence type="ECO:0000256" key="1">
    <source>
        <dbReference type="SAM" id="MobiDB-lite"/>
    </source>
</evidence>
<protein>
    <recommendedName>
        <fullName evidence="4">Velvet domain-containing protein</fullName>
    </recommendedName>
</protein>